<reference evidence="13 14" key="1">
    <citation type="submission" date="2024-05" db="EMBL/GenBank/DDBJ databases">
        <title>Genetic variation in Jamaican populations of the coffee berry borer (Hypothenemus hampei).</title>
        <authorList>
            <person name="Errbii M."/>
            <person name="Myrie A."/>
        </authorList>
    </citation>
    <scope>NUCLEOTIDE SEQUENCE [LARGE SCALE GENOMIC DNA]</scope>
    <source>
        <strain evidence="13">JA-Hopewell-2020-01-JO</strain>
        <tissue evidence="13">Whole body</tissue>
    </source>
</reference>
<dbReference type="InterPro" id="IPR050951">
    <property type="entry name" value="Retrovirus_Pol_polyprotein"/>
</dbReference>
<feature type="domain" description="Reverse transcriptase" evidence="11">
    <location>
        <begin position="189"/>
        <end position="367"/>
    </location>
</feature>
<comment type="caution">
    <text evidence="13">The sequence shown here is derived from an EMBL/GenBank/DDBJ whole genome shotgun (WGS) entry which is preliminary data.</text>
</comment>
<proteinExistence type="predicted"/>
<keyword evidence="6" id="KW-0378">Hydrolase</keyword>
<evidence type="ECO:0000256" key="8">
    <source>
        <dbReference type="ARBA" id="ARBA00022884"/>
    </source>
</evidence>
<evidence type="ECO:0000256" key="2">
    <source>
        <dbReference type="ARBA" id="ARBA00022679"/>
    </source>
</evidence>
<dbReference type="EC" id="2.7.7.49" evidence="1"/>
<feature type="domain" description="Integrase catalytic" evidence="12">
    <location>
        <begin position="740"/>
        <end position="864"/>
    </location>
</feature>
<evidence type="ECO:0000259" key="11">
    <source>
        <dbReference type="PROSITE" id="PS50878"/>
    </source>
</evidence>
<dbReference type="InterPro" id="IPR043502">
    <property type="entry name" value="DNA/RNA_pol_sf"/>
</dbReference>
<evidence type="ECO:0000256" key="7">
    <source>
        <dbReference type="ARBA" id="ARBA00022842"/>
    </source>
</evidence>
<dbReference type="Pfam" id="PF17921">
    <property type="entry name" value="Integrase_H2C2"/>
    <property type="match status" value="1"/>
</dbReference>
<keyword evidence="9" id="KW-0229">DNA integration</keyword>
<dbReference type="AlphaFoldDB" id="A0ABD1EKP8"/>
<dbReference type="PANTHER" id="PTHR37984">
    <property type="entry name" value="PROTEIN CBG26694"/>
    <property type="match status" value="1"/>
</dbReference>
<keyword evidence="8" id="KW-0694">RNA-binding</keyword>
<dbReference type="Pfam" id="PF00078">
    <property type="entry name" value="RVT_1"/>
    <property type="match status" value="1"/>
</dbReference>
<dbReference type="PROSITE" id="PS50878">
    <property type="entry name" value="RT_POL"/>
    <property type="match status" value="1"/>
</dbReference>
<dbReference type="Gene3D" id="3.30.70.270">
    <property type="match status" value="2"/>
</dbReference>
<evidence type="ECO:0000256" key="3">
    <source>
        <dbReference type="ARBA" id="ARBA00022695"/>
    </source>
</evidence>
<keyword evidence="2" id="KW-0808">Transferase</keyword>
<dbReference type="GO" id="GO:0004519">
    <property type="term" value="F:endonuclease activity"/>
    <property type="evidence" value="ECO:0007669"/>
    <property type="project" value="UniProtKB-KW"/>
</dbReference>
<organism evidence="13 14">
    <name type="scientific">Hypothenemus hampei</name>
    <name type="common">Coffee berry borer</name>
    <dbReference type="NCBI Taxonomy" id="57062"/>
    <lineage>
        <taxon>Eukaryota</taxon>
        <taxon>Metazoa</taxon>
        <taxon>Ecdysozoa</taxon>
        <taxon>Arthropoda</taxon>
        <taxon>Hexapoda</taxon>
        <taxon>Insecta</taxon>
        <taxon>Pterygota</taxon>
        <taxon>Neoptera</taxon>
        <taxon>Endopterygota</taxon>
        <taxon>Coleoptera</taxon>
        <taxon>Polyphaga</taxon>
        <taxon>Cucujiformia</taxon>
        <taxon>Curculionidae</taxon>
        <taxon>Scolytinae</taxon>
        <taxon>Hypothenemus</taxon>
    </lineage>
</organism>
<dbReference type="CDD" id="cd09274">
    <property type="entry name" value="RNase_HI_RT_Ty3"/>
    <property type="match status" value="1"/>
</dbReference>
<dbReference type="PANTHER" id="PTHR37984:SF11">
    <property type="entry name" value="INTEGRASE CATALYTIC DOMAIN-CONTAINING PROTEIN"/>
    <property type="match status" value="1"/>
</dbReference>
<dbReference type="InterPro" id="IPR036397">
    <property type="entry name" value="RNaseH_sf"/>
</dbReference>
<evidence type="ECO:0000256" key="6">
    <source>
        <dbReference type="ARBA" id="ARBA00022801"/>
    </source>
</evidence>
<keyword evidence="3" id="KW-0548">Nucleotidyltransferase</keyword>
<name>A0ABD1EKP8_HYPHA</name>
<dbReference type="InterPro" id="IPR043128">
    <property type="entry name" value="Rev_trsase/Diguanyl_cyclase"/>
</dbReference>
<dbReference type="GO" id="GO:0016787">
    <property type="term" value="F:hydrolase activity"/>
    <property type="evidence" value="ECO:0007669"/>
    <property type="project" value="UniProtKB-KW"/>
</dbReference>
<evidence type="ECO:0000313" key="14">
    <source>
        <dbReference type="Proteomes" id="UP001566132"/>
    </source>
</evidence>
<keyword evidence="7" id="KW-0460">Magnesium</keyword>
<evidence type="ECO:0000256" key="4">
    <source>
        <dbReference type="ARBA" id="ARBA00022722"/>
    </source>
</evidence>
<protein>
    <recommendedName>
        <fullName evidence="1">RNA-directed DNA polymerase</fullName>
        <ecNumber evidence="1">2.7.7.49</ecNumber>
    </recommendedName>
</protein>
<dbReference type="PROSITE" id="PS00141">
    <property type="entry name" value="ASP_PROTEASE"/>
    <property type="match status" value="1"/>
</dbReference>
<evidence type="ECO:0000256" key="5">
    <source>
        <dbReference type="ARBA" id="ARBA00022759"/>
    </source>
</evidence>
<keyword evidence="4" id="KW-0540">Nuclease</keyword>
<dbReference type="GO" id="GO:0015074">
    <property type="term" value="P:DNA integration"/>
    <property type="evidence" value="ECO:0007669"/>
    <property type="project" value="UniProtKB-KW"/>
</dbReference>
<keyword evidence="14" id="KW-1185">Reference proteome</keyword>
<dbReference type="InterPro" id="IPR041577">
    <property type="entry name" value="RT_RNaseH_2"/>
</dbReference>
<keyword evidence="10" id="KW-0695">RNA-directed DNA polymerase</keyword>
<evidence type="ECO:0000313" key="13">
    <source>
        <dbReference type="EMBL" id="KAL1495106.1"/>
    </source>
</evidence>
<dbReference type="InterPro" id="IPR012337">
    <property type="entry name" value="RNaseH-like_sf"/>
</dbReference>
<dbReference type="CDD" id="cd01647">
    <property type="entry name" value="RT_LTR"/>
    <property type="match status" value="1"/>
</dbReference>
<dbReference type="GO" id="GO:0003964">
    <property type="term" value="F:RNA-directed DNA polymerase activity"/>
    <property type="evidence" value="ECO:0007669"/>
    <property type="project" value="UniProtKB-KW"/>
</dbReference>
<dbReference type="Gene3D" id="3.10.10.10">
    <property type="entry name" value="HIV Type 1 Reverse Transcriptase, subunit A, domain 1"/>
    <property type="match status" value="1"/>
</dbReference>
<dbReference type="PROSITE" id="PS50994">
    <property type="entry name" value="INTEGRASE"/>
    <property type="match status" value="1"/>
</dbReference>
<dbReference type="Proteomes" id="UP001566132">
    <property type="component" value="Unassembled WGS sequence"/>
</dbReference>
<dbReference type="Gene3D" id="1.10.340.70">
    <property type="match status" value="1"/>
</dbReference>
<dbReference type="InterPro" id="IPR001969">
    <property type="entry name" value="Aspartic_peptidase_AS"/>
</dbReference>
<dbReference type="SUPFAM" id="SSF56672">
    <property type="entry name" value="DNA/RNA polymerases"/>
    <property type="match status" value="1"/>
</dbReference>
<dbReference type="InterPro" id="IPR041588">
    <property type="entry name" value="Integrase_H2C2"/>
</dbReference>
<dbReference type="EMBL" id="JBDJPC010000007">
    <property type="protein sequence ID" value="KAL1495106.1"/>
    <property type="molecule type" value="Genomic_DNA"/>
</dbReference>
<dbReference type="Gene3D" id="3.30.420.10">
    <property type="entry name" value="Ribonuclease H-like superfamily/Ribonuclease H"/>
    <property type="match status" value="1"/>
</dbReference>
<evidence type="ECO:0000259" key="12">
    <source>
        <dbReference type="PROSITE" id="PS50994"/>
    </source>
</evidence>
<dbReference type="SUPFAM" id="SSF50630">
    <property type="entry name" value="Acid proteases"/>
    <property type="match status" value="1"/>
</dbReference>
<dbReference type="Pfam" id="PF17919">
    <property type="entry name" value="RT_RNaseH_2"/>
    <property type="match status" value="1"/>
</dbReference>
<dbReference type="Gene3D" id="3.10.20.370">
    <property type="match status" value="1"/>
</dbReference>
<dbReference type="GO" id="GO:0042575">
    <property type="term" value="C:DNA polymerase complex"/>
    <property type="evidence" value="ECO:0007669"/>
    <property type="project" value="UniProtKB-ARBA"/>
</dbReference>
<sequence length="887" mass="102367">MDQEDENSDHSFHLTINRVSDLPKVIINVNNKPLDFIIDTGTSVNVISEYTYKKNFTGELEHVTSKIFPYGQVEPLPILGKFDSMYMYKDISTKTETFVVKGKYESLLSYRTSLQLHLIEFTNTIQHIIDMEYVKRYYPEICRGIGNLKNIQVELHIDKSIQPIAQKHRRIPFHLRLAVETELRHLEQDGIIERTEGPTPWVSPIVIVPKTNKQNEIRICVDMRMANKAILRERHITPTVTDVITTLNGATVFSKIDLKYGYHQLTLHPESRYITTFSTHLGLFRYKRLSFGINSAAEIFQNTIRQILPNQGVINISDDILIFGKDKIEHDDRVKEVLNILKESGLTINQSKCIFNVNKINFFGHVFSKDGVQPDPAKIKRMTNYVAKFIPNLANMTNSLRKLTCKDSEWEWSEEHAHEFKSVKQKIKDATSLSYFDVNKTTHLYVDAGPKGIGAILAQSNEQGKVSIVAFASTTLTTVQQRYSHFEKEILACTWSIQHFHNYLYGSRFVLHSDNIPVIRILQNCKVAPNARVERLLLRVQPYEFTIEYQKGEQNPSDYLSRHPCNDENESGRLDPVEQYVNFCINNSLPKTITLKQVQEETQKDVTMNLLKEALMGNKEGVWAVPEIKPFNKIKEEITYEQGIFLRNRDRIIIPKSLQENVINLAHKGHLGIIKTKQILRTKVWFPNLDVLTEAFVKTCSVCQAVTKSEQRNPIVSSPTPNYPFQRVDVDFAGPFRNKIVKSTSFQSILPVLNNIFTSFGYPETLKSDNGPPFNSRDFKQFLDDCGIKHTRVTPYWPEANGLAERFVKTCKKALLLSYRSAPHASTKISPFEAVFKRRMNNYIPQIRQNNEDNREIKITDMRSKEKQKRRICTLQTNEKRQLNSTL</sequence>
<dbReference type="InterPro" id="IPR001584">
    <property type="entry name" value="Integrase_cat-core"/>
</dbReference>
<dbReference type="SUPFAM" id="SSF53098">
    <property type="entry name" value="Ribonuclease H-like"/>
    <property type="match status" value="1"/>
</dbReference>
<dbReference type="FunFam" id="3.10.20.370:FF:000001">
    <property type="entry name" value="Retrovirus-related Pol polyprotein from transposon 17.6-like protein"/>
    <property type="match status" value="1"/>
</dbReference>
<gene>
    <name evidence="13" type="ORF">ABEB36_010575</name>
</gene>
<dbReference type="InterPro" id="IPR000477">
    <property type="entry name" value="RT_dom"/>
</dbReference>
<keyword evidence="5" id="KW-0255">Endonuclease</keyword>
<evidence type="ECO:0000256" key="10">
    <source>
        <dbReference type="ARBA" id="ARBA00022918"/>
    </source>
</evidence>
<evidence type="ECO:0000256" key="9">
    <source>
        <dbReference type="ARBA" id="ARBA00022908"/>
    </source>
</evidence>
<dbReference type="GO" id="GO:0003723">
    <property type="term" value="F:RNA binding"/>
    <property type="evidence" value="ECO:0007669"/>
    <property type="project" value="UniProtKB-KW"/>
</dbReference>
<accession>A0ABD1EKP8</accession>
<dbReference type="InterPro" id="IPR021109">
    <property type="entry name" value="Peptidase_aspartic_dom_sf"/>
</dbReference>
<evidence type="ECO:0000256" key="1">
    <source>
        <dbReference type="ARBA" id="ARBA00012493"/>
    </source>
</evidence>